<evidence type="ECO:0000313" key="3">
    <source>
        <dbReference type="Proteomes" id="UP000549052"/>
    </source>
</evidence>
<keyword evidence="1" id="KW-0812">Transmembrane</keyword>
<name>A0A839ENK0_9HYPH</name>
<reference evidence="2 3" key="1">
    <citation type="submission" date="2020-07" db="EMBL/GenBank/DDBJ databases">
        <title>Genomic Encyclopedia of Type Strains, Phase IV (KMG-V): Genome sequencing to study the core and pangenomes of soil and plant-associated prokaryotes.</title>
        <authorList>
            <person name="Whitman W."/>
        </authorList>
    </citation>
    <scope>NUCLEOTIDE SEQUENCE [LARGE SCALE GENOMIC DNA]</scope>
    <source>
        <strain evidence="2 3">AN3</strain>
    </source>
</reference>
<dbReference type="EMBL" id="JACGXN010000007">
    <property type="protein sequence ID" value="MBA8880449.1"/>
    <property type="molecule type" value="Genomic_DNA"/>
</dbReference>
<organism evidence="2 3">
    <name type="scientific">Phyllobacterium myrsinacearum</name>
    <dbReference type="NCBI Taxonomy" id="28101"/>
    <lineage>
        <taxon>Bacteria</taxon>
        <taxon>Pseudomonadati</taxon>
        <taxon>Pseudomonadota</taxon>
        <taxon>Alphaproteobacteria</taxon>
        <taxon>Hyphomicrobiales</taxon>
        <taxon>Phyllobacteriaceae</taxon>
        <taxon>Phyllobacterium</taxon>
    </lineage>
</organism>
<keyword evidence="3" id="KW-1185">Reference proteome</keyword>
<keyword evidence="1" id="KW-1133">Transmembrane helix</keyword>
<dbReference type="AlphaFoldDB" id="A0A839ENK0"/>
<protein>
    <submittedName>
        <fullName evidence="2">Uncharacterized protein</fullName>
    </submittedName>
</protein>
<proteinExistence type="predicted"/>
<gene>
    <name evidence="2" type="ORF">FHW16_004169</name>
</gene>
<sequence>MRLKVLLILGSIICLLIFPLAVFFAGISVMASDGGITPEARMIFYVMCGWPVSALGGPIGAALTQRRIGAWALLWFVPCLAYAVAIFGLDVFAR</sequence>
<comment type="caution">
    <text evidence="2">The sequence shown here is derived from an EMBL/GenBank/DDBJ whole genome shotgun (WGS) entry which is preliminary data.</text>
</comment>
<evidence type="ECO:0000256" key="1">
    <source>
        <dbReference type="SAM" id="Phobius"/>
    </source>
</evidence>
<feature type="transmembrane region" description="Helical" evidence="1">
    <location>
        <begin position="69"/>
        <end position="93"/>
    </location>
</feature>
<keyword evidence="1" id="KW-0472">Membrane</keyword>
<feature type="transmembrane region" description="Helical" evidence="1">
    <location>
        <begin position="43"/>
        <end position="63"/>
    </location>
</feature>
<dbReference type="Proteomes" id="UP000549052">
    <property type="component" value="Unassembled WGS sequence"/>
</dbReference>
<dbReference type="RefSeq" id="WP_182551086.1">
    <property type="nucleotide sequence ID" value="NZ_JACGXN010000007.1"/>
</dbReference>
<evidence type="ECO:0000313" key="2">
    <source>
        <dbReference type="EMBL" id="MBA8880449.1"/>
    </source>
</evidence>
<accession>A0A839ENK0</accession>
<feature type="transmembrane region" description="Helical" evidence="1">
    <location>
        <begin position="6"/>
        <end position="31"/>
    </location>
</feature>